<dbReference type="AlphaFoldDB" id="A0A7S3SM93"/>
<protein>
    <submittedName>
        <fullName evidence="2">Uncharacterized protein</fullName>
    </submittedName>
</protein>
<feature type="compositionally biased region" description="Basic and acidic residues" evidence="1">
    <location>
        <begin position="138"/>
        <end position="157"/>
    </location>
</feature>
<evidence type="ECO:0000256" key="1">
    <source>
        <dbReference type="SAM" id="MobiDB-lite"/>
    </source>
</evidence>
<feature type="compositionally biased region" description="Gly residues" evidence="1">
    <location>
        <begin position="20"/>
        <end position="30"/>
    </location>
</feature>
<organism evidence="2">
    <name type="scientific">Emiliania huxleyi</name>
    <name type="common">Coccolithophore</name>
    <name type="synonym">Pontosphaera huxleyi</name>
    <dbReference type="NCBI Taxonomy" id="2903"/>
    <lineage>
        <taxon>Eukaryota</taxon>
        <taxon>Haptista</taxon>
        <taxon>Haptophyta</taxon>
        <taxon>Prymnesiophyceae</taxon>
        <taxon>Isochrysidales</taxon>
        <taxon>Noelaerhabdaceae</taxon>
        <taxon>Emiliania</taxon>
    </lineage>
</organism>
<proteinExistence type="predicted"/>
<dbReference type="EMBL" id="HBIR01029222">
    <property type="protein sequence ID" value="CAE0557788.1"/>
    <property type="molecule type" value="Transcribed_RNA"/>
</dbReference>
<sequence length="181" mass="19890">MRYLRCTTPDTHRRSSMGRGQKGNRGGRGGGGRDRQQGSEDEDDHRPIAKQNANVGMLPPSSSEDESSEEEGGQNPNAGMMPPSSSEDEAEEDTRPKGKGKALDYGGSKKEESEESDEGPDPETMRKEMEQLALVKKRREEQAAKRVEKEGWDRFKPMSDSNHPPGMREPEGGWAAATSSV</sequence>
<feature type="compositionally biased region" description="Acidic residues" evidence="1">
    <location>
        <begin position="63"/>
        <end position="72"/>
    </location>
</feature>
<name>A0A7S3SM93_EMIHU</name>
<accession>A0A7S3SM93</accession>
<evidence type="ECO:0000313" key="2">
    <source>
        <dbReference type="EMBL" id="CAE0557788.1"/>
    </source>
</evidence>
<gene>
    <name evidence="2" type="ORF">EHUX00137_LOCUS22590</name>
</gene>
<feature type="region of interest" description="Disordered" evidence="1">
    <location>
        <begin position="1"/>
        <end position="181"/>
    </location>
</feature>
<reference evidence="2" key="1">
    <citation type="submission" date="2021-01" db="EMBL/GenBank/DDBJ databases">
        <authorList>
            <person name="Corre E."/>
            <person name="Pelletier E."/>
            <person name="Niang G."/>
            <person name="Scheremetjew M."/>
            <person name="Finn R."/>
            <person name="Kale V."/>
            <person name="Holt S."/>
            <person name="Cochrane G."/>
            <person name="Meng A."/>
            <person name="Brown T."/>
            <person name="Cohen L."/>
        </authorList>
    </citation>
    <scope>NUCLEOTIDE SEQUENCE</scope>
    <source>
        <strain evidence="2">379</strain>
    </source>
</reference>